<dbReference type="KEGG" id="mind:mvi_58660"/>
<gene>
    <name evidence="2" type="ORF">mvi_58660</name>
</gene>
<evidence type="ECO:0000313" key="3">
    <source>
        <dbReference type="Proteomes" id="UP000663508"/>
    </source>
</evidence>
<protein>
    <submittedName>
        <fullName evidence="2">Uncharacterized protein</fullName>
    </submittedName>
</protein>
<accession>A0A8H8WZQ3</accession>
<dbReference type="AlphaFoldDB" id="A0A8H8WZQ3"/>
<evidence type="ECO:0000313" key="2">
    <source>
        <dbReference type="EMBL" id="BCM87405.1"/>
    </source>
</evidence>
<organism evidence="2 3">
    <name type="scientific">Methylobacterium indicum</name>
    <dbReference type="NCBI Taxonomy" id="1775910"/>
    <lineage>
        <taxon>Bacteria</taxon>
        <taxon>Pseudomonadati</taxon>
        <taxon>Pseudomonadota</taxon>
        <taxon>Alphaproteobacteria</taxon>
        <taxon>Hyphomicrobiales</taxon>
        <taxon>Methylobacteriaceae</taxon>
        <taxon>Methylobacterium</taxon>
    </lineage>
</organism>
<dbReference type="EMBL" id="AP024145">
    <property type="protein sequence ID" value="BCM87405.1"/>
    <property type="molecule type" value="Genomic_DNA"/>
</dbReference>
<evidence type="ECO:0000256" key="1">
    <source>
        <dbReference type="SAM" id="MobiDB-lite"/>
    </source>
</evidence>
<dbReference type="Proteomes" id="UP000663508">
    <property type="component" value="Chromosome"/>
</dbReference>
<name>A0A8H8WZQ3_9HYPH</name>
<feature type="region of interest" description="Disordered" evidence="1">
    <location>
        <begin position="1"/>
        <end position="22"/>
    </location>
</feature>
<sequence>MDPGGAAAEAEIDAVERDRRSGGLVGHARRADLYAATGSVAAGGDEWDGPTQDKRPAGPIWAVQPWSAMMAAARHSHF</sequence>
<reference evidence="2" key="1">
    <citation type="submission" date="2020-11" db="EMBL/GenBank/DDBJ databases">
        <title>Complete genome sequence of a novel pathogenic Methylobacterium strain isolated from rice in Vietnam.</title>
        <authorList>
            <person name="Lai K."/>
            <person name="Okazaki S."/>
            <person name="Higashi K."/>
            <person name="Mori H."/>
            <person name="Toyoda A."/>
            <person name="Kurokawa K."/>
        </authorList>
    </citation>
    <scope>NUCLEOTIDE SEQUENCE</scope>
    <source>
        <strain evidence="2">VL1</strain>
    </source>
</reference>
<proteinExistence type="predicted"/>